<dbReference type="InterPro" id="IPR015330">
    <property type="entry name" value="DNA_primase/pol_bifunc_N"/>
</dbReference>
<evidence type="ECO:0000313" key="3">
    <source>
        <dbReference type="Proteomes" id="UP000198873"/>
    </source>
</evidence>
<evidence type="ECO:0000313" key="2">
    <source>
        <dbReference type="EMBL" id="SFT17431.1"/>
    </source>
</evidence>
<organism evidence="2 3">
    <name type="scientific">Streptomyces harbinensis</name>
    <dbReference type="NCBI Taxonomy" id="1176198"/>
    <lineage>
        <taxon>Bacteria</taxon>
        <taxon>Bacillati</taxon>
        <taxon>Actinomycetota</taxon>
        <taxon>Actinomycetes</taxon>
        <taxon>Kitasatosporales</taxon>
        <taxon>Streptomycetaceae</taxon>
        <taxon>Streptomyces</taxon>
    </lineage>
</organism>
<gene>
    <name evidence="2" type="ORF">SAMN05444716_11046</name>
</gene>
<dbReference type="AlphaFoldDB" id="A0A1I6VV11"/>
<sequence>MGFTIDGLREIRELRLPGRLPRRLIRNSVRMAVAEYTGLWGWDVTPGARALRRGPGPGRPECSCGRAECASPGAHPLDPALTITAGTPLRQALADWDRAPGASVLLPTGRGFDVIEVPCAPGRRALLRLERIGLPLGPVAEAPHGRVWFFVAPGAAAQLPQLLYRMGWDDALPQLRCLGPGGHITAPPCEYGGYGPVRWLRAPDLECAEPPPARLLVGALAYVCHRAAG</sequence>
<keyword evidence="3" id="KW-1185">Reference proteome</keyword>
<name>A0A1I6VV11_9ACTN</name>
<protein>
    <submittedName>
        <fullName evidence="2">Bifunctional DNA primase/polymerase, N-terminal</fullName>
    </submittedName>
</protein>
<feature type="domain" description="DNA primase/polymerase bifunctional N-terminal" evidence="1">
    <location>
        <begin position="33"/>
        <end position="217"/>
    </location>
</feature>
<accession>A0A1I6VV11</accession>
<dbReference type="Proteomes" id="UP000198873">
    <property type="component" value="Unassembled WGS sequence"/>
</dbReference>
<dbReference type="RefSeq" id="WP_019435513.1">
    <property type="nucleotide sequence ID" value="NZ_CP054938.1"/>
</dbReference>
<reference evidence="3" key="1">
    <citation type="submission" date="2016-10" db="EMBL/GenBank/DDBJ databases">
        <authorList>
            <person name="Varghese N."/>
            <person name="Submissions S."/>
        </authorList>
    </citation>
    <scope>NUCLEOTIDE SEQUENCE [LARGE SCALE GENOMIC DNA]</scope>
    <source>
        <strain evidence="3">CGMCC 4.7047</strain>
    </source>
</reference>
<evidence type="ECO:0000259" key="1">
    <source>
        <dbReference type="SMART" id="SM00943"/>
    </source>
</evidence>
<dbReference type="SMART" id="SM00943">
    <property type="entry name" value="Prim-Pol"/>
    <property type="match status" value="1"/>
</dbReference>
<proteinExistence type="predicted"/>
<dbReference type="STRING" id="1176198.SAMN05444716_11046"/>
<dbReference type="Pfam" id="PF09250">
    <property type="entry name" value="Prim-Pol"/>
    <property type="match status" value="1"/>
</dbReference>
<dbReference type="EMBL" id="FPAB01000010">
    <property type="protein sequence ID" value="SFT17431.1"/>
    <property type="molecule type" value="Genomic_DNA"/>
</dbReference>